<dbReference type="SUPFAM" id="SSF51735">
    <property type="entry name" value="NAD(P)-binding Rossmann-fold domains"/>
    <property type="match status" value="1"/>
</dbReference>
<dbReference type="Pfam" id="PF00106">
    <property type="entry name" value="adh_short"/>
    <property type="match status" value="1"/>
</dbReference>
<keyword evidence="2" id="KW-0560">Oxidoreductase</keyword>
<name>A0ABM3MKM2_GALME</name>
<evidence type="ECO:0000313" key="6">
    <source>
        <dbReference type="RefSeq" id="XP_052751925.1"/>
    </source>
</evidence>
<dbReference type="GeneID" id="113513252"/>
<proteinExistence type="inferred from homology"/>
<reference evidence="6" key="1">
    <citation type="submission" date="2025-08" db="UniProtKB">
        <authorList>
            <consortium name="RefSeq"/>
        </authorList>
    </citation>
    <scope>IDENTIFICATION</scope>
    <source>
        <tissue evidence="6">Whole larvae</tissue>
    </source>
</reference>
<evidence type="ECO:0000313" key="5">
    <source>
        <dbReference type="Proteomes" id="UP001652740"/>
    </source>
</evidence>
<dbReference type="RefSeq" id="XP_052751925.1">
    <property type="nucleotide sequence ID" value="XM_052895965.1"/>
</dbReference>
<dbReference type="PIRSF" id="PIRSF000126">
    <property type="entry name" value="11-beta-HSD1"/>
    <property type="match status" value="1"/>
</dbReference>
<comment type="similarity">
    <text evidence="1 3">Belongs to the short-chain dehydrogenases/reductases (SDR) family.</text>
</comment>
<organism evidence="5 6">
    <name type="scientific">Galleria mellonella</name>
    <name type="common">Greater wax moth</name>
    <dbReference type="NCBI Taxonomy" id="7137"/>
    <lineage>
        <taxon>Eukaryota</taxon>
        <taxon>Metazoa</taxon>
        <taxon>Ecdysozoa</taxon>
        <taxon>Arthropoda</taxon>
        <taxon>Hexapoda</taxon>
        <taxon>Insecta</taxon>
        <taxon>Pterygota</taxon>
        <taxon>Neoptera</taxon>
        <taxon>Endopterygota</taxon>
        <taxon>Lepidoptera</taxon>
        <taxon>Glossata</taxon>
        <taxon>Ditrysia</taxon>
        <taxon>Pyraloidea</taxon>
        <taxon>Pyralidae</taxon>
        <taxon>Galleriinae</taxon>
        <taxon>Galleria</taxon>
    </lineage>
</organism>
<keyword evidence="4" id="KW-0812">Transmembrane</keyword>
<dbReference type="PANTHER" id="PTHR43899:SF13">
    <property type="entry name" value="RH59310P"/>
    <property type="match status" value="1"/>
</dbReference>
<dbReference type="InterPro" id="IPR036291">
    <property type="entry name" value="NAD(P)-bd_dom_sf"/>
</dbReference>
<keyword evidence="4" id="KW-1133">Transmembrane helix</keyword>
<dbReference type="InterPro" id="IPR002347">
    <property type="entry name" value="SDR_fam"/>
</dbReference>
<keyword evidence="4" id="KW-0472">Membrane</keyword>
<dbReference type="PRINTS" id="PR00080">
    <property type="entry name" value="SDRFAMILY"/>
</dbReference>
<evidence type="ECO:0000256" key="1">
    <source>
        <dbReference type="ARBA" id="ARBA00006484"/>
    </source>
</evidence>
<evidence type="ECO:0000256" key="4">
    <source>
        <dbReference type="SAM" id="Phobius"/>
    </source>
</evidence>
<sequence>MAAFTPLEKLGIALSVLLLLYIVLKIWKVLYVFIIGPAVNRIDFKSQGKWAMVTGSTDGIGKEYARQLAAHGCDVILVSRSLDKLNATAEEIEKDFKVQTKIVQIDFSQGVEIYETLSNQIKDLEIGVLVNNVGVSYIYPEYFLELPDWHNIISNLINVNIVSMVRVTALVLPDMVKRGKGIVINVGSGSFELPAALLTVYAASKAFVAKFSEGLSAEYSNKGIIVQCVNPGFVATNMSKIRRTSFFAPNAKNYVKSALSLVGTTKMTNGYFSHSLLTFGSDCVKAISEDLMTWLSKRSLENSRRIMIRKYKKQ</sequence>
<keyword evidence="5" id="KW-1185">Reference proteome</keyword>
<dbReference type="CDD" id="cd05356">
    <property type="entry name" value="17beta-HSD1_like_SDR_c"/>
    <property type="match status" value="1"/>
</dbReference>
<dbReference type="PRINTS" id="PR00081">
    <property type="entry name" value="GDHRDH"/>
</dbReference>
<dbReference type="InterPro" id="IPR051019">
    <property type="entry name" value="VLCFA-Steroid_DH"/>
</dbReference>
<dbReference type="Proteomes" id="UP001652740">
    <property type="component" value="Unplaced"/>
</dbReference>
<gene>
    <name evidence="6" type="primary">LOC113513252</name>
</gene>
<protein>
    <submittedName>
        <fullName evidence="6">Very-long-chain 3-oxoacyl-CoA reductase-A</fullName>
    </submittedName>
</protein>
<dbReference type="Gene3D" id="3.40.50.720">
    <property type="entry name" value="NAD(P)-binding Rossmann-like Domain"/>
    <property type="match status" value="1"/>
</dbReference>
<dbReference type="PANTHER" id="PTHR43899">
    <property type="entry name" value="RH59310P"/>
    <property type="match status" value="1"/>
</dbReference>
<evidence type="ECO:0000256" key="2">
    <source>
        <dbReference type="ARBA" id="ARBA00023002"/>
    </source>
</evidence>
<feature type="transmembrane region" description="Helical" evidence="4">
    <location>
        <begin position="12"/>
        <end position="39"/>
    </location>
</feature>
<accession>A0ABM3MKM2</accession>
<evidence type="ECO:0000256" key="3">
    <source>
        <dbReference type="RuleBase" id="RU000363"/>
    </source>
</evidence>